<dbReference type="InterPro" id="IPR021527">
    <property type="entry name" value="DUF2795"/>
</dbReference>
<protein>
    <submittedName>
        <fullName evidence="1">DUF2795 domain-containing protein</fullName>
    </submittedName>
</protein>
<accession>A0A7C3KH31</accession>
<sequence length="66" mass="7349">MTNKVNPIQVQKYLKGIDYPASKDDLIKCAEEHGADDNIQSTLKQLSDKKKFETPADVSKAIGEIE</sequence>
<dbReference type="AlphaFoldDB" id="A0A7C3KH31"/>
<comment type="caution">
    <text evidence="1">The sequence shown here is derived from an EMBL/GenBank/DDBJ whole genome shotgun (WGS) entry which is preliminary data.</text>
</comment>
<dbReference type="EMBL" id="DSRU01000358">
    <property type="protein sequence ID" value="HFN00990.1"/>
    <property type="molecule type" value="Genomic_DNA"/>
</dbReference>
<dbReference type="Pfam" id="PF11387">
    <property type="entry name" value="DUF2795"/>
    <property type="match status" value="1"/>
</dbReference>
<name>A0A7C3KH31_9CYAN</name>
<gene>
    <name evidence="1" type="ORF">ENR64_25195</name>
</gene>
<proteinExistence type="predicted"/>
<reference evidence="1" key="1">
    <citation type="journal article" date="2020" name="mSystems">
        <title>Genome- and Community-Level Interaction Insights into Carbon Utilization and Element Cycling Functions of Hydrothermarchaeota in Hydrothermal Sediment.</title>
        <authorList>
            <person name="Zhou Z."/>
            <person name="Liu Y."/>
            <person name="Xu W."/>
            <person name="Pan J."/>
            <person name="Luo Z.H."/>
            <person name="Li M."/>
        </authorList>
    </citation>
    <scope>NUCLEOTIDE SEQUENCE [LARGE SCALE GENOMIC DNA]</scope>
    <source>
        <strain evidence="1">SpSt-418</strain>
    </source>
</reference>
<evidence type="ECO:0000313" key="1">
    <source>
        <dbReference type="EMBL" id="HFN00990.1"/>
    </source>
</evidence>
<organism evidence="1">
    <name type="scientific">Oscillatoriales cyanobacterium SpSt-418</name>
    <dbReference type="NCBI Taxonomy" id="2282169"/>
    <lineage>
        <taxon>Bacteria</taxon>
        <taxon>Bacillati</taxon>
        <taxon>Cyanobacteriota</taxon>
        <taxon>Cyanophyceae</taxon>
        <taxon>Oscillatoriophycideae</taxon>
        <taxon>Oscillatoriales</taxon>
    </lineage>
</organism>